<proteinExistence type="predicted"/>
<evidence type="ECO:0000313" key="2">
    <source>
        <dbReference type="Proteomes" id="UP000186817"/>
    </source>
</evidence>
<dbReference type="OrthoDB" id="10308154at2759"/>
<gene>
    <name evidence="1" type="ORF">AK812_SmicGene47605</name>
</gene>
<name>A0A1Q9BRA7_SYMMI</name>
<dbReference type="EMBL" id="LSRX01005981">
    <property type="protein sequence ID" value="OLP73232.1"/>
    <property type="molecule type" value="Genomic_DNA"/>
</dbReference>
<reference evidence="1 2" key="1">
    <citation type="submission" date="2016-02" db="EMBL/GenBank/DDBJ databases">
        <title>Genome analysis of coral dinoflagellate symbionts highlights evolutionary adaptations to a symbiotic lifestyle.</title>
        <authorList>
            <person name="Aranda M."/>
            <person name="Li Y."/>
            <person name="Liew Y.J."/>
            <person name="Baumgarten S."/>
            <person name="Simakov O."/>
            <person name="Wilson M."/>
            <person name="Piel J."/>
            <person name="Ashoor H."/>
            <person name="Bougouffa S."/>
            <person name="Bajic V.B."/>
            <person name="Ryu T."/>
            <person name="Ravasi T."/>
            <person name="Bayer T."/>
            <person name="Micklem G."/>
            <person name="Kim H."/>
            <person name="Bhak J."/>
            <person name="Lajeunesse T.C."/>
            <person name="Voolstra C.R."/>
        </authorList>
    </citation>
    <scope>NUCLEOTIDE SEQUENCE [LARGE SCALE GENOMIC DNA]</scope>
    <source>
        <strain evidence="1 2">CCMP2467</strain>
    </source>
</reference>
<comment type="caution">
    <text evidence="1">The sequence shown here is derived from an EMBL/GenBank/DDBJ whole genome shotgun (WGS) entry which is preliminary data.</text>
</comment>
<feature type="non-terminal residue" evidence="1">
    <location>
        <position position="192"/>
    </location>
</feature>
<protein>
    <submittedName>
        <fullName evidence="1">Uncharacterized protein</fullName>
    </submittedName>
</protein>
<evidence type="ECO:0000313" key="1">
    <source>
        <dbReference type="EMBL" id="OLP73232.1"/>
    </source>
</evidence>
<keyword evidence="2" id="KW-1185">Reference proteome</keyword>
<sequence>MEIDVDEAEGEEHAAEAKEMFDDGKRHDALGPWGHLSEVDPNTGVSRDVTDAEVLAYGRSLGIEEDQTGSHLLNRLKSNQLISQLIRGAIQLGYQRQHFMVENHMREGQTFATPMVHSSCAVLLSKLVAKVMGYRQCTVLAPRAEPTFTKETRCDTFLEAVYYHLDIAAYATAKAEAKAKANAKAKAPPEPP</sequence>
<organism evidence="1 2">
    <name type="scientific">Symbiodinium microadriaticum</name>
    <name type="common">Dinoflagellate</name>
    <name type="synonym">Zooxanthella microadriatica</name>
    <dbReference type="NCBI Taxonomy" id="2951"/>
    <lineage>
        <taxon>Eukaryota</taxon>
        <taxon>Sar</taxon>
        <taxon>Alveolata</taxon>
        <taxon>Dinophyceae</taxon>
        <taxon>Suessiales</taxon>
        <taxon>Symbiodiniaceae</taxon>
        <taxon>Symbiodinium</taxon>
    </lineage>
</organism>
<accession>A0A1Q9BRA7</accession>
<dbReference type="AlphaFoldDB" id="A0A1Q9BRA7"/>
<dbReference type="Proteomes" id="UP000186817">
    <property type="component" value="Unassembled WGS sequence"/>
</dbReference>